<dbReference type="InterPro" id="IPR051257">
    <property type="entry name" value="Diverse_CBS-Domain"/>
</dbReference>
<keyword evidence="1 2" id="KW-0129">CBS domain</keyword>
<dbReference type="CDD" id="cd04586">
    <property type="entry name" value="CBS_pair_BON_assoc"/>
    <property type="match status" value="1"/>
</dbReference>
<dbReference type="Gene3D" id="3.10.580.10">
    <property type="entry name" value="CBS-domain"/>
    <property type="match status" value="1"/>
</dbReference>
<proteinExistence type="predicted"/>
<dbReference type="PANTHER" id="PTHR43080">
    <property type="entry name" value="CBS DOMAIN-CONTAINING PROTEIN CBSX3, MITOCHONDRIAL"/>
    <property type="match status" value="1"/>
</dbReference>
<keyword evidence="6" id="KW-1185">Reference proteome</keyword>
<protein>
    <submittedName>
        <fullName evidence="5">CBS domain-containing protein</fullName>
    </submittedName>
</protein>
<reference evidence="5 6" key="1">
    <citation type="submission" date="2020-08" db="EMBL/GenBank/DDBJ databases">
        <authorList>
            <person name="Liu C."/>
            <person name="Sun Q."/>
        </authorList>
    </citation>
    <scope>NUCLEOTIDE SEQUENCE [LARGE SCALE GENOMIC DNA]</scope>
    <source>
        <strain evidence="5 6">NSJ-59</strain>
    </source>
</reference>
<feature type="domain" description="CBS" evidence="4">
    <location>
        <begin position="121"/>
        <end position="177"/>
    </location>
</feature>
<dbReference type="SUPFAM" id="SSF54631">
    <property type="entry name" value="CBS-domain pair"/>
    <property type="match status" value="1"/>
</dbReference>
<dbReference type="EMBL" id="JACOGK010000003">
    <property type="protein sequence ID" value="MBC3535914.1"/>
    <property type="molecule type" value="Genomic_DNA"/>
</dbReference>
<dbReference type="SMART" id="SM00116">
    <property type="entry name" value="CBS"/>
    <property type="match status" value="2"/>
</dbReference>
<dbReference type="PROSITE" id="PS51371">
    <property type="entry name" value="CBS"/>
    <property type="match status" value="2"/>
</dbReference>
<accession>A0ABR6VH07</accession>
<gene>
    <name evidence="5" type="ORF">H8J70_01385</name>
</gene>
<dbReference type="RefSeq" id="WP_186501970.1">
    <property type="nucleotide sequence ID" value="NZ_JACOGK010000003.1"/>
</dbReference>
<dbReference type="Proteomes" id="UP000606870">
    <property type="component" value="Unassembled WGS sequence"/>
</dbReference>
<organism evidence="5 6">
    <name type="scientific">Megasphaera hominis</name>
    <dbReference type="NCBI Taxonomy" id="159836"/>
    <lineage>
        <taxon>Bacteria</taxon>
        <taxon>Bacillati</taxon>
        <taxon>Bacillota</taxon>
        <taxon>Negativicutes</taxon>
        <taxon>Veillonellales</taxon>
        <taxon>Veillonellaceae</taxon>
        <taxon>Megasphaera</taxon>
    </lineage>
</organism>
<evidence type="ECO:0000259" key="4">
    <source>
        <dbReference type="PROSITE" id="PS51371"/>
    </source>
</evidence>
<evidence type="ECO:0000313" key="6">
    <source>
        <dbReference type="Proteomes" id="UP000606870"/>
    </source>
</evidence>
<name>A0ABR6VH07_9FIRM</name>
<evidence type="ECO:0000256" key="1">
    <source>
        <dbReference type="ARBA" id="ARBA00023122"/>
    </source>
</evidence>
<dbReference type="InterPro" id="IPR000644">
    <property type="entry name" value="CBS_dom"/>
</dbReference>
<evidence type="ECO:0000256" key="3">
    <source>
        <dbReference type="SAM" id="MobiDB-lite"/>
    </source>
</evidence>
<dbReference type="PANTHER" id="PTHR43080:SF2">
    <property type="entry name" value="CBS DOMAIN-CONTAINING PROTEIN"/>
    <property type="match status" value="1"/>
</dbReference>
<feature type="region of interest" description="Disordered" evidence="3">
    <location>
        <begin position="1"/>
        <end position="20"/>
    </location>
</feature>
<comment type="caution">
    <text evidence="5">The sequence shown here is derived from an EMBL/GenBank/DDBJ whole genome shotgun (WGS) entry which is preliminary data.</text>
</comment>
<dbReference type="InterPro" id="IPR046342">
    <property type="entry name" value="CBS_dom_sf"/>
</dbReference>
<sequence>MSEDQDKRTGAVPNGTIDPKNRPVVQVRDVMYKLFLTVTPDTPVRKVFRMFIKYRLMAIPVVDEEDHLIGLITSADLMYKQTKPHVPRSLPIIGSKIFTNRMNGYAKDFKKLMDEPCEKIMTKDVIIATPEADTEQIAGVMVIEHLKVLPVVENHRVVGIITRTNILQDLYKEFCTTKVEPQQ</sequence>
<dbReference type="Pfam" id="PF00571">
    <property type="entry name" value="CBS"/>
    <property type="match status" value="2"/>
</dbReference>
<evidence type="ECO:0000256" key="2">
    <source>
        <dbReference type="PROSITE-ProRule" id="PRU00703"/>
    </source>
</evidence>
<feature type="domain" description="CBS" evidence="4">
    <location>
        <begin position="31"/>
        <end position="88"/>
    </location>
</feature>
<evidence type="ECO:0000313" key="5">
    <source>
        <dbReference type="EMBL" id="MBC3535914.1"/>
    </source>
</evidence>